<dbReference type="RefSeq" id="WP_188993297.1">
    <property type="nucleotide sequence ID" value="NZ_BMHP01000002.1"/>
</dbReference>
<name>A0A916Z455_9BACL</name>
<accession>A0A916Z455</accession>
<evidence type="ECO:0000256" key="1">
    <source>
        <dbReference type="SAM" id="Phobius"/>
    </source>
</evidence>
<feature type="transmembrane region" description="Helical" evidence="1">
    <location>
        <begin position="88"/>
        <end position="108"/>
    </location>
</feature>
<dbReference type="AlphaFoldDB" id="A0A916Z455"/>
<keyword evidence="1" id="KW-1133">Transmembrane helix</keyword>
<keyword evidence="1" id="KW-0472">Membrane</keyword>
<dbReference type="Proteomes" id="UP000612456">
    <property type="component" value="Unassembled WGS sequence"/>
</dbReference>
<dbReference type="EMBL" id="BMHP01000002">
    <property type="protein sequence ID" value="GGD75182.1"/>
    <property type="molecule type" value="Genomic_DNA"/>
</dbReference>
<reference evidence="2" key="1">
    <citation type="journal article" date="2014" name="Int. J. Syst. Evol. Microbiol.">
        <title>Complete genome sequence of Corynebacterium casei LMG S-19264T (=DSM 44701T), isolated from a smear-ripened cheese.</title>
        <authorList>
            <consortium name="US DOE Joint Genome Institute (JGI-PGF)"/>
            <person name="Walter F."/>
            <person name="Albersmeier A."/>
            <person name="Kalinowski J."/>
            <person name="Ruckert C."/>
        </authorList>
    </citation>
    <scope>NUCLEOTIDE SEQUENCE</scope>
    <source>
        <strain evidence="2">CGMCC 1.15178</strain>
    </source>
</reference>
<gene>
    <name evidence="2" type="ORF">GCM10010911_36380</name>
</gene>
<feature type="transmembrane region" description="Helical" evidence="1">
    <location>
        <begin position="32"/>
        <end position="53"/>
    </location>
</feature>
<protein>
    <submittedName>
        <fullName evidence="2">Uncharacterized protein</fullName>
    </submittedName>
</protein>
<feature type="transmembrane region" description="Helical" evidence="1">
    <location>
        <begin position="59"/>
        <end position="76"/>
    </location>
</feature>
<comment type="caution">
    <text evidence="2">The sequence shown here is derived from an EMBL/GenBank/DDBJ whole genome shotgun (WGS) entry which is preliminary data.</text>
</comment>
<evidence type="ECO:0000313" key="2">
    <source>
        <dbReference type="EMBL" id="GGD75182.1"/>
    </source>
</evidence>
<reference evidence="2" key="2">
    <citation type="submission" date="2020-09" db="EMBL/GenBank/DDBJ databases">
        <authorList>
            <person name="Sun Q."/>
            <person name="Zhou Y."/>
        </authorList>
    </citation>
    <scope>NUCLEOTIDE SEQUENCE</scope>
    <source>
        <strain evidence="2">CGMCC 1.15178</strain>
    </source>
</reference>
<feature type="transmembrane region" description="Helical" evidence="1">
    <location>
        <begin position="162"/>
        <end position="186"/>
    </location>
</feature>
<keyword evidence="3" id="KW-1185">Reference proteome</keyword>
<feature type="transmembrane region" description="Helical" evidence="1">
    <location>
        <begin position="120"/>
        <end position="141"/>
    </location>
</feature>
<keyword evidence="1" id="KW-0812">Transmembrane</keyword>
<feature type="transmembrane region" description="Helical" evidence="1">
    <location>
        <begin position="192"/>
        <end position="212"/>
    </location>
</feature>
<proteinExistence type="predicted"/>
<feature type="transmembrane region" description="Helical" evidence="1">
    <location>
        <begin position="6"/>
        <end position="25"/>
    </location>
</feature>
<sequence>MSYVLFVAGSIFEYLSCFLLMFTLFRFRFKRQIMLIIIISILMSQVSYFTRLIPEIGELSSYIQLVLFVLVLWILFRVPFYYSIVMNGAGFVSGFAVQGLVILSLWGSGVTLSNIQGNNLIILATQLLSATILIGICRLIHIKNWGFDYVPTSHRAHVKITGTNAVLLSLIVFSASAACVIAFLMRYHYKDYLIYASALFVITIPLFLYYSLRKDHDDAS</sequence>
<organism evidence="2 3">
    <name type="scientific">Paenibacillus nasutitermitis</name>
    <dbReference type="NCBI Taxonomy" id="1652958"/>
    <lineage>
        <taxon>Bacteria</taxon>
        <taxon>Bacillati</taxon>
        <taxon>Bacillota</taxon>
        <taxon>Bacilli</taxon>
        <taxon>Bacillales</taxon>
        <taxon>Paenibacillaceae</taxon>
        <taxon>Paenibacillus</taxon>
    </lineage>
</organism>
<evidence type="ECO:0000313" key="3">
    <source>
        <dbReference type="Proteomes" id="UP000612456"/>
    </source>
</evidence>